<evidence type="ECO:0000313" key="4">
    <source>
        <dbReference type="Proteomes" id="UP000503640"/>
    </source>
</evidence>
<feature type="compositionally biased region" description="Basic and acidic residues" evidence="1">
    <location>
        <begin position="177"/>
        <end position="186"/>
    </location>
</feature>
<feature type="domain" description="HNH nuclease" evidence="2">
    <location>
        <begin position="294"/>
        <end position="351"/>
    </location>
</feature>
<evidence type="ECO:0000256" key="1">
    <source>
        <dbReference type="SAM" id="MobiDB-lite"/>
    </source>
</evidence>
<accession>A0A7I9VRP1</accession>
<dbReference type="Pfam" id="PF01844">
    <property type="entry name" value="HNH"/>
    <property type="match status" value="1"/>
</dbReference>
<dbReference type="RefSeq" id="WP_176068280.1">
    <property type="nucleotide sequence ID" value="NZ_BJTG01000010.1"/>
</dbReference>
<reference evidence="4" key="1">
    <citation type="journal article" date="2020" name="Appl. Environ. Microbiol.">
        <title>Diazotrophic Anaeromyxobacter Isolates from Soils.</title>
        <authorList>
            <person name="Masuda Y."/>
            <person name="Yamanaka H."/>
            <person name="Xu Z.X."/>
            <person name="Shiratori Y."/>
            <person name="Aono T."/>
            <person name="Amachi S."/>
            <person name="Senoo K."/>
            <person name="Itoh H."/>
        </authorList>
    </citation>
    <scope>NUCLEOTIDE SEQUENCE [LARGE SCALE GENOMIC DNA]</scope>
    <source>
        <strain evidence="4">R267</strain>
    </source>
</reference>
<dbReference type="InterPro" id="IPR003615">
    <property type="entry name" value="HNH_nuc"/>
</dbReference>
<name>A0A7I9VRP1_9BACT</name>
<proteinExistence type="predicted"/>
<evidence type="ECO:0000313" key="3">
    <source>
        <dbReference type="EMBL" id="GEJ59102.1"/>
    </source>
</evidence>
<dbReference type="CDD" id="cd00085">
    <property type="entry name" value="HNHc"/>
    <property type="match status" value="1"/>
</dbReference>
<feature type="region of interest" description="Disordered" evidence="1">
    <location>
        <begin position="177"/>
        <end position="216"/>
    </location>
</feature>
<dbReference type="Gene3D" id="1.10.30.50">
    <property type="match status" value="1"/>
</dbReference>
<sequence length="396" mass="42867">MNDDARALTRHLADLLRREQVAMAEFLVALAAFDRDRRWVDLGHTSLFYFLHRELGLSKGAAFYRKTAAELLQRYPELIEPLGDGRLCLSSVVELAKVITPENRAEVVARFFHASKREAQAVAAELRPRELVPLRDVVTALEPAVPAAAAALRASAPAARGAAAAAPVADLPARDLTGDQLVHPDEPDSTPGSARAEQAATAQPAAPPRPRDEVEPLTADLRRLHTTVSRRFLDKLAAARDALSHAQPGASTEAVLEAALDLLLAAQDKKRALVKKPRAAPPRPSADPRHVLAEVKRAVWKRDGARCQWRMASGGICGSTTRLQLDHVVPVARGGASTVENLRVCCAFHNQLAAREEFGPKHMAQFARAPDEQAKPRPTLPGTRVVHSDDPGLELG</sequence>
<gene>
    <name evidence="3" type="ORF">AMYX_38430</name>
</gene>
<dbReference type="GO" id="GO:0003676">
    <property type="term" value="F:nucleic acid binding"/>
    <property type="evidence" value="ECO:0007669"/>
    <property type="project" value="InterPro"/>
</dbReference>
<dbReference type="GO" id="GO:0008270">
    <property type="term" value="F:zinc ion binding"/>
    <property type="evidence" value="ECO:0007669"/>
    <property type="project" value="InterPro"/>
</dbReference>
<organism evidence="3 4">
    <name type="scientific">Anaeromyxobacter diazotrophicus</name>
    <dbReference type="NCBI Taxonomy" id="2590199"/>
    <lineage>
        <taxon>Bacteria</taxon>
        <taxon>Pseudomonadati</taxon>
        <taxon>Myxococcota</taxon>
        <taxon>Myxococcia</taxon>
        <taxon>Myxococcales</taxon>
        <taxon>Cystobacterineae</taxon>
        <taxon>Anaeromyxobacteraceae</taxon>
        <taxon>Anaeromyxobacter</taxon>
    </lineage>
</organism>
<dbReference type="SMART" id="SM00507">
    <property type="entry name" value="HNHc"/>
    <property type="match status" value="1"/>
</dbReference>
<dbReference type="AlphaFoldDB" id="A0A7I9VRP1"/>
<keyword evidence="4" id="KW-1185">Reference proteome</keyword>
<dbReference type="GO" id="GO:0004519">
    <property type="term" value="F:endonuclease activity"/>
    <property type="evidence" value="ECO:0007669"/>
    <property type="project" value="InterPro"/>
</dbReference>
<evidence type="ECO:0000259" key="2">
    <source>
        <dbReference type="SMART" id="SM00507"/>
    </source>
</evidence>
<protein>
    <recommendedName>
        <fullName evidence="2">HNH nuclease domain-containing protein</fullName>
    </recommendedName>
</protein>
<dbReference type="Proteomes" id="UP000503640">
    <property type="component" value="Unassembled WGS sequence"/>
</dbReference>
<dbReference type="EMBL" id="BJTG01000010">
    <property type="protein sequence ID" value="GEJ59102.1"/>
    <property type="molecule type" value="Genomic_DNA"/>
</dbReference>
<comment type="caution">
    <text evidence="3">The sequence shown here is derived from an EMBL/GenBank/DDBJ whole genome shotgun (WGS) entry which is preliminary data.</text>
</comment>
<feature type="region of interest" description="Disordered" evidence="1">
    <location>
        <begin position="367"/>
        <end position="396"/>
    </location>
</feature>
<feature type="compositionally biased region" description="Low complexity" evidence="1">
    <location>
        <begin position="194"/>
        <end position="204"/>
    </location>
</feature>
<dbReference type="InterPro" id="IPR002711">
    <property type="entry name" value="HNH"/>
</dbReference>